<feature type="transmembrane region" description="Helical" evidence="1">
    <location>
        <begin position="81"/>
        <end position="98"/>
    </location>
</feature>
<keyword evidence="1" id="KW-0812">Transmembrane</keyword>
<protein>
    <submittedName>
        <fullName evidence="2">Uncharacterized protein</fullName>
    </submittedName>
</protein>
<feature type="transmembrane region" description="Helical" evidence="1">
    <location>
        <begin position="110"/>
        <end position="128"/>
    </location>
</feature>
<name>A0A7S1M2R8_NEODS</name>
<dbReference type="EMBL" id="HBGF01025829">
    <property type="protein sequence ID" value="CAD9120468.1"/>
    <property type="molecule type" value="Transcribed_RNA"/>
</dbReference>
<keyword evidence="1" id="KW-1133">Transmembrane helix</keyword>
<evidence type="ECO:0000256" key="1">
    <source>
        <dbReference type="SAM" id="Phobius"/>
    </source>
</evidence>
<accession>A0A7S1M2R8</accession>
<sequence>MTSTAATALRKLSHYEYDDDLRLKRPGFTTTHLDHVGVGSSCSMEYPAGVCPPSARAYHYSMSALAIGSCMLSRQRHQEKWWLGGMFMAIGYFICGKFDEAGSGIQGHNAAFLLSTFGSIAMFCRHLAGSGNPMFNKLCISWLLLSGWYEFGMSHVWTAYLAYFKQEASGMTRLYTTSLWEDFVPANIEPTFLTYRPLHLEDGTAVSKLTGIRPEEGAATFAKEIDGSTNKP</sequence>
<evidence type="ECO:0000313" key="2">
    <source>
        <dbReference type="EMBL" id="CAD9120468.1"/>
    </source>
</evidence>
<keyword evidence="1" id="KW-0472">Membrane</keyword>
<proteinExistence type="predicted"/>
<feature type="transmembrane region" description="Helical" evidence="1">
    <location>
        <begin position="140"/>
        <end position="163"/>
    </location>
</feature>
<organism evidence="2">
    <name type="scientific">Neobodo designis</name>
    <name type="common">Flagellated protozoan</name>
    <name type="synonym">Bodo designis</name>
    <dbReference type="NCBI Taxonomy" id="312471"/>
    <lineage>
        <taxon>Eukaryota</taxon>
        <taxon>Discoba</taxon>
        <taxon>Euglenozoa</taxon>
        <taxon>Kinetoplastea</taxon>
        <taxon>Metakinetoplastina</taxon>
        <taxon>Neobodonida</taxon>
        <taxon>Neobodo</taxon>
    </lineage>
</organism>
<reference evidence="2" key="1">
    <citation type="submission" date="2021-01" db="EMBL/GenBank/DDBJ databases">
        <authorList>
            <person name="Corre E."/>
            <person name="Pelletier E."/>
            <person name="Niang G."/>
            <person name="Scheremetjew M."/>
            <person name="Finn R."/>
            <person name="Kale V."/>
            <person name="Holt S."/>
            <person name="Cochrane G."/>
            <person name="Meng A."/>
            <person name="Brown T."/>
            <person name="Cohen L."/>
        </authorList>
    </citation>
    <scope>NUCLEOTIDE SEQUENCE</scope>
    <source>
        <strain evidence="2">CCAP 1951/1</strain>
    </source>
</reference>
<dbReference type="AlphaFoldDB" id="A0A7S1M2R8"/>
<gene>
    <name evidence="2" type="ORF">NDES1114_LOCUS17066</name>
</gene>